<keyword evidence="3" id="KW-1185">Reference proteome</keyword>
<evidence type="ECO:0000313" key="2">
    <source>
        <dbReference type="EMBL" id="CAK9064684.1"/>
    </source>
</evidence>
<proteinExistence type="predicted"/>
<gene>
    <name evidence="2" type="ORF">CCMP2556_LOCUS31788</name>
</gene>
<feature type="region of interest" description="Disordered" evidence="1">
    <location>
        <begin position="1"/>
        <end position="26"/>
    </location>
</feature>
<sequence length="314" mass="34803">MPQKVQPMSRGAEREELRFAQSRPAQHAENQYEGFFKGMGSTSKEVICSKKASQLKRLHEATHFAIGCQKWDEDTRGASVSHSTFVDPEVVYATCDAPDKNMSSPVHVGIKRLSWWRDVDGFEEGLGVVELRQQVFKPVTHYRTEQRDRFEDPGPQPKNDPLIPPVTVHLGDDQPGYALQSHAVHRKIPAEEHHGARALRAAGSGVLIPTAVFPKPVRCNPVTGGPRNLDVYDLGVANAVRHDRVSQNSSTIVREAHVRNPISGTVMPLHEYANPRGIGVSPGLGRLFCGCEEGGAFPKKNTEDPTWHYKSQLL</sequence>
<comment type="caution">
    <text evidence="2">The sequence shown here is derived from an EMBL/GenBank/DDBJ whole genome shotgun (WGS) entry which is preliminary data.</text>
</comment>
<protein>
    <submittedName>
        <fullName evidence="2">Uncharacterized protein</fullName>
    </submittedName>
</protein>
<reference evidence="2 3" key="1">
    <citation type="submission" date="2024-02" db="EMBL/GenBank/DDBJ databases">
        <authorList>
            <person name="Chen Y."/>
            <person name="Shah S."/>
            <person name="Dougan E. K."/>
            <person name="Thang M."/>
            <person name="Chan C."/>
        </authorList>
    </citation>
    <scope>NUCLEOTIDE SEQUENCE [LARGE SCALE GENOMIC DNA]</scope>
</reference>
<dbReference type="EMBL" id="CAXAMN010021940">
    <property type="protein sequence ID" value="CAK9064684.1"/>
    <property type="molecule type" value="Genomic_DNA"/>
</dbReference>
<evidence type="ECO:0000256" key="1">
    <source>
        <dbReference type="SAM" id="MobiDB-lite"/>
    </source>
</evidence>
<organism evidence="2 3">
    <name type="scientific">Durusdinium trenchii</name>
    <dbReference type="NCBI Taxonomy" id="1381693"/>
    <lineage>
        <taxon>Eukaryota</taxon>
        <taxon>Sar</taxon>
        <taxon>Alveolata</taxon>
        <taxon>Dinophyceae</taxon>
        <taxon>Suessiales</taxon>
        <taxon>Symbiodiniaceae</taxon>
        <taxon>Durusdinium</taxon>
    </lineage>
</organism>
<name>A0ABP0NPG6_9DINO</name>
<evidence type="ECO:0000313" key="3">
    <source>
        <dbReference type="Proteomes" id="UP001642484"/>
    </source>
</evidence>
<accession>A0ABP0NPG6</accession>
<dbReference type="Proteomes" id="UP001642484">
    <property type="component" value="Unassembled WGS sequence"/>
</dbReference>